<comment type="catalytic activity">
    <reaction evidence="1">
        <text>ATP + protein L-histidine = ADP + protein N-phospho-L-histidine.</text>
        <dbReference type="EC" id="2.7.13.3"/>
    </reaction>
</comment>
<dbReference type="Proteomes" id="UP001162734">
    <property type="component" value="Chromosome"/>
</dbReference>
<dbReference type="InterPro" id="IPR036890">
    <property type="entry name" value="HATPase_C_sf"/>
</dbReference>
<dbReference type="Pfam" id="PF13188">
    <property type="entry name" value="PAS_8"/>
    <property type="match status" value="1"/>
</dbReference>
<evidence type="ECO:0000256" key="11">
    <source>
        <dbReference type="ARBA" id="ARBA00023012"/>
    </source>
</evidence>
<dbReference type="PANTHER" id="PTHR42878:SF7">
    <property type="entry name" value="SENSOR HISTIDINE KINASE GLRK"/>
    <property type="match status" value="1"/>
</dbReference>
<dbReference type="PRINTS" id="PR00344">
    <property type="entry name" value="BCTRLSENSOR"/>
</dbReference>
<dbReference type="Gene3D" id="1.10.287.130">
    <property type="match status" value="1"/>
</dbReference>
<dbReference type="CDD" id="cd00130">
    <property type="entry name" value="PAS"/>
    <property type="match status" value="1"/>
</dbReference>
<evidence type="ECO:0000256" key="4">
    <source>
        <dbReference type="ARBA" id="ARBA00022553"/>
    </source>
</evidence>
<dbReference type="InterPro" id="IPR003594">
    <property type="entry name" value="HATPase_dom"/>
</dbReference>
<dbReference type="PROSITE" id="PS50109">
    <property type="entry name" value="HIS_KIN"/>
    <property type="match status" value="1"/>
</dbReference>
<dbReference type="Gene3D" id="3.30.450.20">
    <property type="entry name" value="PAS domain"/>
    <property type="match status" value="3"/>
</dbReference>
<evidence type="ECO:0000259" key="13">
    <source>
        <dbReference type="PROSITE" id="PS50109"/>
    </source>
</evidence>
<dbReference type="PROSITE" id="PS50113">
    <property type="entry name" value="PAC"/>
    <property type="match status" value="2"/>
</dbReference>
<dbReference type="Pfam" id="PF00512">
    <property type="entry name" value="HisKA"/>
    <property type="match status" value="1"/>
</dbReference>
<dbReference type="InterPro" id="IPR050351">
    <property type="entry name" value="BphY/WalK/GraS-like"/>
</dbReference>
<dbReference type="EC" id="2.7.13.3" evidence="3"/>
<evidence type="ECO:0000256" key="1">
    <source>
        <dbReference type="ARBA" id="ARBA00000085"/>
    </source>
</evidence>
<evidence type="ECO:0000256" key="9">
    <source>
        <dbReference type="ARBA" id="ARBA00022840"/>
    </source>
</evidence>
<dbReference type="InterPro" id="IPR035965">
    <property type="entry name" value="PAS-like_dom_sf"/>
</dbReference>
<proteinExistence type="predicted"/>
<dbReference type="InterPro" id="IPR013656">
    <property type="entry name" value="PAS_4"/>
</dbReference>
<feature type="domain" description="PAC" evidence="14">
    <location>
        <begin position="368"/>
        <end position="423"/>
    </location>
</feature>
<dbReference type="InterPro" id="IPR000700">
    <property type="entry name" value="PAS-assoc_C"/>
</dbReference>
<evidence type="ECO:0000256" key="10">
    <source>
        <dbReference type="ARBA" id="ARBA00022989"/>
    </source>
</evidence>
<reference evidence="16" key="1">
    <citation type="journal article" date="2022" name="Int. J. Syst. Evol. Microbiol.">
        <title>Anaeromyxobacter oryzae sp. nov., Anaeromyxobacter diazotrophicus sp. nov. and Anaeromyxobacter paludicola sp. nov., isolated from paddy soils.</title>
        <authorList>
            <person name="Itoh H."/>
            <person name="Xu Z."/>
            <person name="Mise K."/>
            <person name="Masuda Y."/>
            <person name="Ushijima N."/>
            <person name="Hayakawa C."/>
            <person name="Shiratori Y."/>
            <person name="Senoo K."/>
        </authorList>
    </citation>
    <scope>NUCLEOTIDE SEQUENCE [LARGE SCALE GENOMIC DNA]</scope>
    <source>
        <strain evidence="16">Red630</strain>
    </source>
</reference>
<evidence type="ECO:0000256" key="5">
    <source>
        <dbReference type="ARBA" id="ARBA00022679"/>
    </source>
</evidence>
<keyword evidence="6" id="KW-0812">Transmembrane</keyword>
<dbReference type="Pfam" id="PF02518">
    <property type="entry name" value="HATPase_c"/>
    <property type="match status" value="1"/>
</dbReference>
<evidence type="ECO:0000256" key="12">
    <source>
        <dbReference type="ARBA" id="ARBA00023136"/>
    </source>
</evidence>
<comment type="subcellular location">
    <subcellularLocation>
        <location evidence="2">Membrane</location>
        <topology evidence="2">Multi-pass membrane protein</topology>
    </subcellularLocation>
</comment>
<evidence type="ECO:0000256" key="8">
    <source>
        <dbReference type="ARBA" id="ARBA00022777"/>
    </source>
</evidence>
<dbReference type="SMART" id="SM00388">
    <property type="entry name" value="HisKA"/>
    <property type="match status" value="1"/>
</dbReference>
<name>A0ABM7XAA9_9BACT</name>
<dbReference type="SUPFAM" id="SSF47384">
    <property type="entry name" value="Homodimeric domain of signal transducing histidine kinase"/>
    <property type="match status" value="1"/>
</dbReference>
<dbReference type="SUPFAM" id="SSF55874">
    <property type="entry name" value="ATPase domain of HSP90 chaperone/DNA topoisomerase II/histidine kinase"/>
    <property type="match status" value="1"/>
</dbReference>
<keyword evidence="4" id="KW-0597">Phosphoprotein</keyword>
<dbReference type="NCBIfam" id="TIGR00229">
    <property type="entry name" value="sensory_box"/>
    <property type="match status" value="1"/>
</dbReference>
<keyword evidence="12" id="KW-0472">Membrane</keyword>
<feature type="domain" description="Histidine kinase" evidence="13">
    <location>
        <begin position="427"/>
        <end position="638"/>
    </location>
</feature>
<dbReference type="CDD" id="cd00075">
    <property type="entry name" value="HATPase"/>
    <property type="match status" value="1"/>
</dbReference>
<keyword evidence="11" id="KW-0902">Two-component regulatory system</keyword>
<accession>A0ABM7XAA9</accession>
<dbReference type="Gene3D" id="3.30.565.10">
    <property type="entry name" value="Histidine kinase-like ATPase, C-terminal domain"/>
    <property type="match status" value="1"/>
</dbReference>
<keyword evidence="8" id="KW-0418">Kinase</keyword>
<dbReference type="Pfam" id="PF08448">
    <property type="entry name" value="PAS_4"/>
    <property type="match status" value="2"/>
</dbReference>
<keyword evidence="10" id="KW-1133">Transmembrane helix</keyword>
<dbReference type="InterPro" id="IPR005467">
    <property type="entry name" value="His_kinase_dom"/>
</dbReference>
<evidence type="ECO:0000313" key="15">
    <source>
        <dbReference type="EMBL" id="BDG08755.1"/>
    </source>
</evidence>
<keyword evidence="7" id="KW-0547">Nucleotide-binding</keyword>
<dbReference type="RefSeq" id="WP_248345956.1">
    <property type="nucleotide sequence ID" value="NZ_AP025592.1"/>
</dbReference>
<dbReference type="InterPro" id="IPR004358">
    <property type="entry name" value="Sig_transdc_His_kin-like_C"/>
</dbReference>
<dbReference type="CDD" id="cd00082">
    <property type="entry name" value="HisKA"/>
    <property type="match status" value="1"/>
</dbReference>
<dbReference type="SMART" id="SM00091">
    <property type="entry name" value="PAS"/>
    <property type="match status" value="3"/>
</dbReference>
<gene>
    <name evidence="15" type="ORF">AMPC_18680</name>
</gene>
<dbReference type="EMBL" id="AP025592">
    <property type="protein sequence ID" value="BDG08755.1"/>
    <property type="molecule type" value="Genomic_DNA"/>
</dbReference>
<dbReference type="InterPro" id="IPR001610">
    <property type="entry name" value="PAC"/>
</dbReference>
<evidence type="ECO:0000256" key="3">
    <source>
        <dbReference type="ARBA" id="ARBA00012438"/>
    </source>
</evidence>
<dbReference type="SMART" id="SM00387">
    <property type="entry name" value="HATPase_c"/>
    <property type="match status" value="1"/>
</dbReference>
<evidence type="ECO:0000256" key="6">
    <source>
        <dbReference type="ARBA" id="ARBA00022692"/>
    </source>
</evidence>
<feature type="domain" description="PAC" evidence="14">
    <location>
        <begin position="230"/>
        <end position="283"/>
    </location>
</feature>
<keyword evidence="16" id="KW-1185">Reference proteome</keyword>
<organism evidence="15 16">
    <name type="scientific">Anaeromyxobacter paludicola</name>
    <dbReference type="NCBI Taxonomy" id="2918171"/>
    <lineage>
        <taxon>Bacteria</taxon>
        <taxon>Pseudomonadati</taxon>
        <taxon>Myxococcota</taxon>
        <taxon>Myxococcia</taxon>
        <taxon>Myxococcales</taxon>
        <taxon>Cystobacterineae</taxon>
        <taxon>Anaeromyxobacteraceae</taxon>
        <taxon>Anaeromyxobacter</taxon>
    </lineage>
</organism>
<dbReference type="SUPFAM" id="SSF55785">
    <property type="entry name" value="PYP-like sensor domain (PAS domain)"/>
    <property type="match status" value="3"/>
</dbReference>
<evidence type="ECO:0000259" key="14">
    <source>
        <dbReference type="PROSITE" id="PS50113"/>
    </source>
</evidence>
<dbReference type="InterPro" id="IPR036097">
    <property type="entry name" value="HisK_dim/P_sf"/>
</dbReference>
<protein>
    <recommendedName>
        <fullName evidence="3">histidine kinase</fullName>
        <ecNumber evidence="3">2.7.13.3</ecNumber>
    </recommendedName>
</protein>
<dbReference type="InterPro" id="IPR000014">
    <property type="entry name" value="PAS"/>
</dbReference>
<dbReference type="SMART" id="SM00086">
    <property type="entry name" value="PAC"/>
    <property type="match status" value="2"/>
</dbReference>
<evidence type="ECO:0000256" key="7">
    <source>
        <dbReference type="ARBA" id="ARBA00022741"/>
    </source>
</evidence>
<keyword evidence="9" id="KW-0067">ATP-binding</keyword>
<keyword evidence="5" id="KW-0808">Transferase</keyword>
<sequence>MVADDDIPPASGPGEPLATAIFELMPAGVALLRGEELVYEYVNPAYQAMVAGASLVGRPFGSAWVEMGDRLRPALREVLRTGRRFGGHDQPLPVRRGRGLSTAWFDFSVDRLTDPRGGPDRLLILATETTATVHARRVAEESASHSAKALRDLQAVVDALSVGVMIADPAGNLLVLNYAAAALHGFGTGEDYQLGLRELSSLFRVRDLAGRELAPEDWPLGRIVRGESFDDLEFELERPEQGWRRILSYGGRPVAGEGGRPFVNVLTIRDVTALHQAERDRRQLFERVQRQAAQLEAVLAAIADGLIIYGPSGEVLHINPAGRDTTGFGDELLERPLAARLRAGDLVDDAGRPIPIEETPAWRALRGETSRGRVVGMRRPDGQRIWHSVSAAPIRGPTGEVQGAVVSLTDVSAIRELQEQRADLIRTLSHDVRTPLNVIVNQAELLRMKPSLEGLPRRLASIATSTRRITAMIDDLVEMARIQLGRAAAQQAPVDLQAFLAELLDRLRGTLPVERVTAELPPGLPRVAADPGRLERILVNLLGNALKYSEGPVRVGARATGPNLELAVADQGRGISAEDLPRIFDRFFRAGDVGETEGIGLGLYVARSLAEAHGGTIRAESGGPGQGSVFTLVLPLAAVPAP</sequence>
<evidence type="ECO:0000256" key="2">
    <source>
        <dbReference type="ARBA" id="ARBA00004141"/>
    </source>
</evidence>
<evidence type="ECO:0000313" key="16">
    <source>
        <dbReference type="Proteomes" id="UP001162734"/>
    </source>
</evidence>
<dbReference type="InterPro" id="IPR003661">
    <property type="entry name" value="HisK_dim/P_dom"/>
</dbReference>
<dbReference type="PANTHER" id="PTHR42878">
    <property type="entry name" value="TWO-COMPONENT HISTIDINE KINASE"/>
    <property type="match status" value="1"/>
</dbReference>